<evidence type="ECO:0000313" key="1">
    <source>
        <dbReference type="EnsemblPlants" id="MELO3C032166.2.1"/>
    </source>
</evidence>
<sequence>MQLLAPPHHSASLKRNKVLSEHLFSRLFLFHQYIEGNNHLLYLKVNRDVGMSTKCYNTKSSIQKED</sequence>
<accession>A0A9I9EDB4</accession>
<organism evidence="1">
    <name type="scientific">Cucumis melo</name>
    <name type="common">Muskmelon</name>
    <dbReference type="NCBI Taxonomy" id="3656"/>
    <lineage>
        <taxon>Eukaryota</taxon>
        <taxon>Viridiplantae</taxon>
        <taxon>Streptophyta</taxon>
        <taxon>Embryophyta</taxon>
        <taxon>Tracheophyta</taxon>
        <taxon>Spermatophyta</taxon>
        <taxon>Magnoliopsida</taxon>
        <taxon>eudicotyledons</taxon>
        <taxon>Gunneridae</taxon>
        <taxon>Pentapetalae</taxon>
        <taxon>rosids</taxon>
        <taxon>fabids</taxon>
        <taxon>Cucurbitales</taxon>
        <taxon>Cucurbitaceae</taxon>
        <taxon>Benincaseae</taxon>
        <taxon>Cucumis</taxon>
    </lineage>
</organism>
<name>A0A9I9EDB4_CUCME</name>
<dbReference type="EnsemblPlants" id="MELO3C032166.2.1">
    <property type="protein sequence ID" value="MELO3C032166.2.1"/>
    <property type="gene ID" value="MELO3C032166.2"/>
</dbReference>
<reference evidence="1" key="1">
    <citation type="submission" date="2023-03" db="UniProtKB">
        <authorList>
            <consortium name="EnsemblPlants"/>
        </authorList>
    </citation>
    <scope>IDENTIFICATION</scope>
</reference>
<protein>
    <submittedName>
        <fullName evidence="1">Uncharacterized protein</fullName>
    </submittedName>
</protein>
<dbReference type="AlphaFoldDB" id="A0A9I9EDB4"/>
<proteinExistence type="predicted"/>
<dbReference type="Gramene" id="MELO3C032166.2.1">
    <property type="protein sequence ID" value="MELO3C032166.2.1"/>
    <property type="gene ID" value="MELO3C032166.2"/>
</dbReference>